<dbReference type="InterPro" id="IPR029068">
    <property type="entry name" value="Glyas_Bleomycin-R_OHBP_Dase"/>
</dbReference>
<keyword evidence="3" id="KW-1185">Reference proteome</keyword>
<keyword evidence="2" id="KW-0223">Dioxygenase</keyword>
<proteinExistence type="predicted"/>
<keyword evidence="2" id="KW-0456">Lyase</keyword>
<protein>
    <submittedName>
        <fullName evidence="2">Catechol 2,3-dioxygenase-like lactoylglutathione lyase family enzyme</fullName>
    </submittedName>
</protein>
<evidence type="ECO:0000313" key="3">
    <source>
        <dbReference type="Proteomes" id="UP000549066"/>
    </source>
</evidence>
<keyword evidence="2" id="KW-0560">Oxidoreductase</keyword>
<evidence type="ECO:0000313" key="2">
    <source>
        <dbReference type="EMBL" id="NYG22780.1"/>
    </source>
</evidence>
<organism evidence="2 3">
    <name type="scientific">Agromyces hippuratus</name>
    <dbReference type="NCBI Taxonomy" id="286438"/>
    <lineage>
        <taxon>Bacteria</taxon>
        <taxon>Bacillati</taxon>
        <taxon>Actinomycetota</taxon>
        <taxon>Actinomycetes</taxon>
        <taxon>Micrococcales</taxon>
        <taxon>Microbacteriaceae</taxon>
        <taxon>Agromyces</taxon>
    </lineage>
</organism>
<dbReference type="SUPFAM" id="SSF54593">
    <property type="entry name" value="Glyoxalase/Bleomycin resistance protein/Dihydroxybiphenyl dioxygenase"/>
    <property type="match status" value="1"/>
</dbReference>
<comment type="caution">
    <text evidence="2">The sequence shown here is derived from an EMBL/GenBank/DDBJ whole genome shotgun (WGS) entry which is preliminary data.</text>
</comment>
<accession>A0A852X2G6</accession>
<dbReference type="InterPro" id="IPR037523">
    <property type="entry name" value="VOC_core"/>
</dbReference>
<dbReference type="AlphaFoldDB" id="A0A852X2G6"/>
<name>A0A852X2G6_9MICO</name>
<dbReference type="InterPro" id="IPR004360">
    <property type="entry name" value="Glyas_Fos-R_dOase_dom"/>
</dbReference>
<dbReference type="EMBL" id="JACCFI010000001">
    <property type="protein sequence ID" value="NYG22780.1"/>
    <property type="molecule type" value="Genomic_DNA"/>
</dbReference>
<reference evidence="2 3" key="1">
    <citation type="submission" date="2020-07" db="EMBL/GenBank/DDBJ databases">
        <title>Sequencing the genomes of 1000 actinobacteria strains.</title>
        <authorList>
            <person name="Klenk H.-P."/>
        </authorList>
    </citation>
    <scope>NUCLEOTIDE SEQUENCE [LARGE SCALE GENOMIC DNA]</scope>
    <source>
        <strain evidence="2 3">DSM 8598</strain>
    </source>
</reference>
<dbReference type="Proteomes" id="UP000549066">
    <property type="component" value="Unassembled WGS sequence"/>
</dbReference>
<evidence type="ECO:0000259" key="1">
    <source>
        <dbReference type="PROSITE" id="PS51819"/>
    </source>
</evidence>
<dbReference type="PROSITE" id="PS51819">
    <property type="entry name" value="VOC"/>
    <property type="match status" value="1"/>
</dbReference>
<dbReference type="Gene3D" id="3.10.180.10">
    <property type="entry name" value="2,3-Dihydroxybiphenyl 1,2-Dioxygenase, domain 1"/>
    <property type="match status" value="1"/>
</dbReference>
<sequence length="132" mass="13862">MMVTVRDAFPGFSVDDVEAAREFYGTRLGLPVGDEPGAGALRVTLPSGQGVFIYPKPNHEPASFTILNLVVDDIDRAVDELNAAGVVTKIYTAPDDFGTDERGIAHGSATGQGPDIAWFTDPAGNVLSVLTA</sequence>
<gene>
    <name evidence="2" type="ORF">BJY17_003527</name>
</gene>
<dbReference type="GO" id="GO:0016829">
    <property type="term" value="F:lyase activity"/>
    <property type="evidence" value="ECO:0007669"/>
    <property type="project" value="UniProtKB-KW"/>
</dbReference>
<feature type="domain" description="VOC" evidence="1">
    <location>
        <begin position="6"/>
        <end position="132"/>
    </location>
</feature>
<dbReference type="Pfam" id="PF00903">
    <property type="entry name" value="Glyoxalase"/>
    <property type="match status" value="1"/>
</dbReference>
<dbReference type="GO" id="GO:0051213">
    <property type="term" value="F:dioxygenase activity"/>
    <property type="evidence" value="ECO:0007669"/>
    <property type="project" value="UniProtKB-KW"/>
</dbReference>